<evidence type="ECO:0000256" key="2">
    <source>
        <dbReference type="ARBA" id="ARBA00010147"/>
    </source>
</evidence>
<reference evidence="9" key="2">
    <citation type="submission" date="2025-09" db="UniProtKB">
        <authorList>
            <consortium name="Ensembl"/>
        </authorList>
    </citation>
    <scope>IDENTIFICATION</scope>
</reference>
<dbReference type="SUPFAM" id="SSF49785">
    <property type="entry name" value="Galactose-binding domain-like"/>
    <property type="match status" value="1"/>
</dbReference>
<dbReference type="AlphaFoldDB" id="A0A8C1PTR9"/>
<evidence type="ECO:0000256" key="4">
    <source>
        <dbReference type="ARBA" id="ARBA00022723"/>
    </source>
</evidence>
<dbReference type="GO" id="GO:0010185">
    <property type="term" value="P:regulation of cellular defense response"/>
    <property type="evidence" value="ECO:0007669"/>
    <property type="project" value="UniProtKB-ARBA"/>
</dbReference>
<evidence type="ECO:0000259" key="8">
    <source>
        <dbReference type="SMART" id="SM00607"/>
    </source>
</evidence>
<dbReference type="GO" id="GO:0046872">
    <property type="term" value="F:metal ion binding"/>
    <property type="evidence" value="ECO:0007669"/>
    <property type="project" value="UniProtKB-KW"/>
</dbReference>
<comment type="function">
    <text evidence="1">Acts as a defensive agent. Recognizes blood group fucosylated oligosaccharides including A, B, H and Lewis B-type antigens. Does not recognize Lewis A antigen and has low affinity for monovalent haptens.</text>
</comment>
<dbReference type="Pfam" id="PF22633">
    <property type="entry name" value="F5_F8_type_C_2"/>
    <property type="match status" value="1"/>
</dbReference>
<feature type="domain" description="Fucolectin tachylectin-4 pentraxin-1" evidence="8">
    <location>
        <begin position="18"/>
        <end position="104"/>
    </location>
</feature>
<comment type="subunit">
    <text evidence="3">Homotrimer.</text>
</comment>
<keyword evidence="4" id="KW-0479">Metal-binding</keyword>
<keyword evidence="6" id="KW-0106">Calcium</keyword>
<dbReference type="InterPro" id="IPR051941">
    <property type="entry name" value="BG_Antigen-Binding_Lectin"/>
</dbReference>
<dbReference type="PANTHER" id="PTHR45713">
    <property type="entry name" value="FTP DOMAIN-CONTAINING PROTEIN"/>
    <property type="match status" value="1"/>
</dbReference>
<proteinExistence type="inferred from homology"/>
<evidence type="ECO:0000256" key="1">
    <source>
        <dbReference type="ARBA" id="ARBA00002219"/>
    </source>
</evidence>
<evidence type="ECO:0000313" key="9">
    <source>
        <dbReference type="Ensembl" id="ENSCCRP00010110828.1"/>
    </source>
</evidence>
<keyword evidence="10" id="KW-1185">Reference proteome</keyword>
<organism evidence="9 10">
    <name type="scientific">Cyprinus carpio</name>
    <name type="common">Common carp</name>
    <dbReference type="NCBI Taxonomy" id="7962"/>
    <lineage>
        <taxon>Eukaryota</taxon>
        <taxon>Metazoa</taxon>
        <taxon>Chordata</taxon>
        <taxon>Craniata</taxon>
        <taxon>Vertebrata</taxon>
        <taxon>Euteleostomi</taxon>
        <taxon>Actinopterygii</taxon>
        <taxon>Neopterygii</taxon>
        <taxon>Teleostei</taxon>
        <taxon>Ostariophysi</taxon>
        <taxon>Cypriniformes</taxon>
        <taxon>Cyprinidae</taxon>
        <taxon>Cyprininae</taxon>
        <taxon>Cyprinus</taxon>
    </lineage>
</organism>
<dbReference type="SMART" id="SM00607">
    <property type="entry name" value="FTP"/>
    <property type="match status" value="1"/>
</dbReference>
<evidence type="ECO:0000256" key="3">
    <source>
        <dbReference type="ARBA" id="ARBA00011233"/>
    </source>
</evidence>
<accession>A0A8C1PTR9</accession>
<evidence type="ECO:0000313" key="10">
    <source>
        <dbReference type="Proteomes" id="UP000694427"/>
    </source>
</evidence>
<dbReference type="Ensembl" id="ENSCCRT00010123305.1">
    <property type="protein sequence ID" value="ENSCCRP00010110828.1"/>
    <property type="gene ID" value="ENSCCRG00010048860.1"/>
</dbReference>
<name>A0A8C1PTR9_CYPCA</name>
<protein>
    <recommendedName>
        <fullName evidence="8">Fucolectin tachylectin-4 pentraxin-1 domain-containing protein</fullName>
    </recommendedName>
</protein>
<dbReference type="Gene3D" id="2.60.120.260">
    <property type="entry name" value="Galactose-binding domain-like"/>
    <property type="match status" value="2"/>
</dbReference>
<evidence type="ECO:0000256" key="7">
    <source>
        <dbReference type="ARBA" id="ARBA00023157"/>
    </source>
</evidence>
<keyword evidence="7" id="KW-1015">Disulfide bond</keyword>
<dbReference type="Proteomes" id="UP000694427">
    <property type="component" value="Unplaced"/>
</dbReference>
<sequence length="112" mass="12730">SPICDNVLLCLKSGWPSIVVQSSLYHAEHAGDGNRDANYFNPWWRVDLGKVYSISKVAITNRGDLTFEFEPVNGRYVNIFLPGNDEILTLCEVEVFADSYLPQIKKNEDTKY</sequence>
<dbReference type="GO" id="GO:0001868">
    <property type="term" value="P:regulation of complement activation, lectin pathway"/>
    <property type="evidence" value="ECO:0007669"/>
    <property type="project" value="UniProtKB-ARBA"/>
</dbReference>
<evidence type="ECO:0000256" key="6">
    <source>
        <dbReference type="ARBA" id="ARBA00022837"/>
    </source>
</evidence>
<dbReference type="InterPro" id="IPR008979">
    <property type="entry name" value="Galactose-bd-like_sf"/>
</dbReference>
<reference evidence="9" key="1">
    <citation type="submission" date="2025-08" db="UniProtKB">
        <authorList>
            <consortium name="Ensembl"/>
        </authorList>
    </citation>
    <scope>IDENTIFICATION</scope>
</reference>
<dbReference type="PANTHER" id="PTHR45713:SF6">
    <property type="entry name" value="F5_8 TYPE C DOMAIN-CONTAINING PROTEIN"/>
    <property type="match status" value="1"/>
</dbReference>
<evidence type="ECO:0000256" key="5">
    <source>
        <dbReference type="ARBA" id="ARBA00022734"/>
    </source>
</evidence>
<comment type="similarity">
    <text evidence="2">Belongs to the fucolectin family.</text>
</comment>
<dbReference type="InterPro" id="IPR006585">
    <property type="entry name" value="FTP1"/>
</dbReference>
<dbReference type="GO" id="GO:0042806">
    <property type="term" value="F:fucose binding"/>
    <property type="evidence" value="ECO:0007669"/>
    <property type="project" value="UniProtKB-ARBA"/>
</dbReference>
<keyword evidence="5" id="KW-0430">Lectin</keyword>